<dbReference type="AlphaFoldDB" id="A0A377VBM6"/>
<dbReference type="InterPro" id="IPR051268">
    <property type="entry name" value="Type-I_R_enzyme_R_subunit"/>
</dbReference>
<organism evidence="3 4">
    <name type="scientific">Klebsiella pneumoniae</name>
    <dbReference type="NCBI Taxonomy" id="573"/>
    <lineage>
        <taxon>Bacteria</taxon>
        <taxon>Pseudomonadati</taxon>
        <taxon>Pseudomonadota</taxon>
        <taxon>Gammaproteobacteria</taxon>
        <taxon>Enterobacterales</taxon>
        <taxon>Enterobacteriaceae</taxon>
        <taxon>Klebsiella/Raoultella group</taxon>
        <taxon>Klebsiella</taxon>
        <taxon>Klebsiella pneumoniae complex</taxon>
    </lineage>
</organism>
<dbReference type="Proteomes" id="UP000255518">
    <property type="component" value="Unassembled WGS sequence"/>
</dbReference>
<sequence length="350" mass="39530">MQSQGVGNAPEEVANLKGDAARAQFVNLFKEVQRLNTQLDQYTDLSDEQKAQITQIAPPDKMQGFKGMYLEAAKRLKEQQDRDQTPPEVQQLDFEFVLFASSVIDYDYIMGLIAKLTQQKPGKLTMNREQLIGLIQSDAKFIDEREDIAEYIRGLPVNVALDEKQIRSGFERFKAEKKARELATMAEKHGLDVVALQAFVDDILRRHIFDGERLSELMAPLELGWKARTQKELALMEDLTPLLHKLQGREIAGLAAYEEEEIMGHRLCTRGRSGFVRTSICTPARIESSSTQAMTTSTTGNYVDALEKAGIHLAVITNHNKFDFEEFKALRKTAQKKDIALLPGVELSRQ</sequence>
<evidence type="ECO:0000259" key="2">
    <source>
        <dbReference type="Pfam" id="PF12008"/>
    </source>
</evidence>
<dbReference type="PANTHER" id="PTHR30195:SF16">
    <property type="entry name" value="TYPE I RESTRICTION ENZYME ENDONUCLEASE SUBUNIT"/>
    <property type="match status" value="1"/>
</dbReference>
<name>A0A377VBM6_KLEPN</name>
<dbReference type="Gene3D" id="1.20.58.910">
    <property type="match status" value="1"/>
</dbReference>
<protein>
    <submittedName>
        <fullName evidence="3">Type I restriction and modification enzyme -subunit R C terminal</fullName>
    </submittedName>
</protein>
<accession>A0A377VBM6</accession>
<keyword evidence="1" id="KW-0680">Restriction system</keyword>
<dbReference type="Gene3D" id="3.20.20.140">
    <property type="entry name" value="Metal-dependent hydrolases"/>
    <property type="match status" value="1"/>
</dbReference>
<dbReference type="EMBL" id="UGKT01000001">
    <property type="protein sequence ID" value="STT07029.1"/>
    <property type="molecule type" value="Genomic_DNA"/>
</dbReference>
<dbReference type="PANTHER" id="PTHR30195">
    <property type="entry name" value="TYPE I SITE-SPECIFIC DEOXYRIBONUCLEASE PROTEIN SUBUNIT M AND R"/>
    <property type="match status" value="1"/>
</dbReference>
<proteinExistence type="predicted"/>
<evidence type="ECO:0000313" key="3">
    <source>
        <dbReference type="EMBL" id="STT07029.1"/>
    </source>
</evidence>
<evidence type="ECO:0000313" key="4">
    <source>
        <dbReference type="Proteomes" id="UP000255518"/>
    </source>
</evidence>
<dbReference type="InterPro" id="IPR022625">
    <property type="entry name" value="TypeI_RM_Rsu_C"/>
</dbReference>
<reference evidence="3 4" key="1">
    <citation type="submission" date="2018-06" db="EMBL/GenBank/DDBJ databases">
        <authorList>
            <consortium name="Pathogen Informatics"/>
            <person name="Doyle S."/>
        </authorList>
    </citation>
    <scope>NUCLEOTIDE SEQUENCE [LARGE SCALE GENOMIC DNA]</scope>
    <source>
        <strain evidence="3 4">NCTC13443</strain>
    </source>
</reference>
<feature type="domain" description="Type I restriction enzyme R protein C-terminal" evidence="2">
    <location>
        <begin position="9"/>
        <end position="245"/>
    </location>
</feature>
<evidence type="ECO:0000256" key="1">
    <source>
        <dbReference type="ARBA" id="ARBA00022747"/>
    </source>
</evidence>
<dbReference type="Pfam" id="PF12008">
    <property type="entry name" value="EcoR124_C"/>
    <property type="match status" value="1"/>
</dbReference>
<dbReference type="GO" id="GO:0009307">
    <property type="term" value="P:DNA restriction-modification system"/>
    <property type="evidence" value="ECO:0007669"/>
    <property type="project" value="UniProtKB-KW"/>
</dbReference>
<gene>
    <name evidence="3" type="ORF">NCTC13443_06998</name>
</gene>